<dbReference type="EMBL" id="CASHTH010002866">
    <property type="protein sequence ID" value="CAI8036393.1"/>
    <property type="molecule type" value="Genomic_DNA"/>
</dbReference>
<evidence type="ECO:0000313" key="11">
    <source>
        <dbReference type="EMBL" id="CAI8036393.1"/>
    </source>
</evidence>
<name>A0AA35SW09_GEOBA</name>
<evidence type="ECO:0000259" key="10">
    <source>
        <dbReference type="PROSITE" id="PS50868"/>
    </source>
</evidence>
<dbReference type="PROSITE" id="PS50868">
    <property type="entry name" value="POST_SET"/>
    <property type="match status" value="1"/>
</dbReference>
<gene>
    <name evidence="11" type="ORF">GBAR_LOCUS20386</name>
</gene>
<comment type="caution">
    <text evidence="11">The sequence shown here is derived from an EMBL/GenBank/DDBJ whole genome shotgun (WGS) entry which is preliminary data.</text>
</comment>
<keyword evidence="3" id="KW-0949">S-adenosyl-L-methionine</keyword>
<dbReference type="SUPFAM" id="SSF82199">
    <property type="entry name" value="SET domain"/>
    <property type="match status" value="1"/>
</dbReference>
<keyword evidence="5" id="KW-0103">Bromodomain</keyword>
<organism evidence="11 12">
    <name type="scientific">Geodia barretti</name>
    <name type="common">Barrett's horny sponge</name>
    <dbReference type="NCBI Taxonomy" id="519541"/>
    <lineage>
        <taxon>Eukaryota</taxon>
        <taxon>Metazoa</taxon>
        <taxon>Porifera</taxon>
        <taxon>Demospongiae</taxon>
        <taxon>Heteroscleromorpha</taxon>
        <taxon>Tetractinellida</taxon>
        <taxon>Astrophorina</taxon>
        <taxon>Geodiidae</taxon>
        <taxon>Geodia</taxon>
    </lineage>
</organism>
<feature type="region of interest" description="Disordered" evidence="8">
    <location>
        <begin position="49"/>
        <end position="68"/>
    </location>
</feature>
<evidence type="ECO:0000256" key="4">
    <source>
        <dbReference type="ARBA" id="ARBA00023015"/>
    </source>
</evidence>
<dbReference type="GO" id="GO:0003677">
    <property type="term" value="F:DNA binding"/>
    <property type="evidence" value="ECO:0007669"/>
    <property type="project" value="UniProtKB-KW"/>
</dbReference>
<evidence type="ECO:0000256" key="8">
    <source>
        <dbReference type="SAM" id="MobiDB-lite"/>
    </source>
</evidence>
<dbReference type="InterPro" id="IPR046341">
    <property type="entry name" value="SET_dom_sf"/>
</dbReference>
<protein>
    <submittedName>
        <fullName evidence="11">Histone-lysine N-methyltransferase trithorax</fullName>
    </submittedName>
</protein>
<dbReference type="Gene3D" id="2.170.270.10">
    <property type="entry name" value="SET domain"/>
    <property type="match status" value="1"/>
</dbReference>
<feature type="domain" description="SET" evidence="9">
    <location>
        <begin position="114"/>
        <end position="231"/>
    </location>
</feature>
<dbReference type="GO" id="GO:0032259">
    <property type="term" value="P:methylation"/>
    <property type="evidence" value="ECO:0007669"/>
    <property type="project" value="UniProtKB-KW"/>
</dbReference>
<keyword evidence="4" id="KW-0805">Transcription regulation</keyword>
<dbReference type="PANTHER" id="PTHR45838">
    <property type="entry name" value="HISTONE-LYSINE-N-METHYLTRANSFERASE 2 KMT2 FAMILY MEMBER"/>
    <property type="match status" value="1"/>
</dbReference>
<keyword evidence="7" id="KW-0804">Transcription</keyword>
<dbReference type="PROSITE" id="PS50280">
    <property type="entry name" value="SET"/>
    <property type="match status" value="1"/>
</dbReference>
<keyword evidence="12" id="KW-1185">Reference proteome</keyword>
<dbReference type="SMART" id="SM00508">
    <property type="entry name" value="PostSET"/>
    <property type="match status" value="1"/>
</dbReference>
<dbReference type="CDD" id="cd19170">
    <property type="entry name" value="SET_KMT2A_2B"/>
    <property type="match status" value="1"/>
</dbReference>
<dbReference type="Proteomes" id="UP001174909">
    <property type="component" value="Unassembled WGS sequence"/>
</dbReference>
<accession>A0AA35SW09</accession>
<feature type="domain" description="Post-SET" evidence="10">
    <location>
        <begin position="237"/>
        <end position="253"/>
    </location>
</feature>
<reference evidence="11" key="1">
    <citation type="submission" date="2023-03" db="EMBL/GenBank/DDBJ databases">
        <authorList>
            <person name="Steffen K."/>
            <person name="Cardenas P."/>
        </authorList>
    </citation>
    <scope>NUCLEOTIDE SEQUENCE</scope>
</reference>
<proteinExistence type="predicted"/>
<dbReference type="FunFam" id="2.170.270.10:FF:000004">
    <property type="entry name" value="Histone-lysine N-methyltransferase"/>
    <property type="match status" value="1"/>
</dbReference>
<dbReference type="InterPro" id="IPR047219">
    <property type="entry name" value="KMT2A_2B_SET"/>
</dbReference>
<dbReference type="AlphaFoldDB" id="A0AA35SW09"/>
<evidence type="ECO:0000256" key="5">
    <source>
        <dbReference type="ARBA" id="ARBA00023117"/>
    </source>
</evidence>
<dbReference type="SMART" id="SM00317">
    <property type="entry name" value="SET"/>
    <property type="match status" value="1"/>
</dbReference>
<dbReference type="InterPro" id="IPR001214">
    <property type="entry name" value="SET_dom"/>
</dbReference>
<evidence type="ECO:0000256" key="3">
    <source>
        <dbReference type="ARBA" id="ARBA00022691"/>
    </source>
</evidence>
<dbReference type="PANTHER" id="PTHR45838:SF4">
    <property type="entry name" value="HISTONE-LYSINE N-METHYLTRANSFERASE TRITHORAX"/>
    <property type="match status" value="1"/>
</dbReference>
<keyword evidence="6" id="KW-0238">DNA-binding</keyword>
<evidence type="ECO:0000259" key="9">
    <source>
        <dbReference type="PROSITE" id="PS50280"/>
    </source>
</evidence>
<evidence type="ECO:0000256" key="7">
    <source>
        <dbReference type="ARBA" id="ARBA00023163"/>
    </source>
</evidence>
<dbReference type="GO" id="GO:0042800">
    <property type="term" value="F:histone H3K4 methyltransferase activity"/>
    <property type="evidence" value="ECO:0007669"/>
    <property type="project" value="TreeGrafter"/>
</dbReference>
<dbReference type="GO" id="GO:0045893">
    <property type="term" value="P:positive regulation of DNA-templated transcription"/>
    <property type="evidence" value="ECO:0007669"/>
    <property type="project" value="TreeGrafter"/>
</dbReference>
<keyword evidence="1" id="KW-0489">Methyltransferase</keyword>
<dbReference type="Pfam" id="PF00856">
    <property type="entry name" value="SET"/>
    <property type="match status" value="1"/>
</dbReference>
<evidence type="ECO:0000256" key="6">
    <source>
        <dbReference type="ARBA" id="ARBA00023125"/>
    </source>
</evidence>
<dbReference type="InterPro" id="IPR003616">
    <property type="entry name" value="Post-SET_dom"/>
</dbReference>
<sequence length="253" mass="28453">HPFLSREAARAYRGTVAAAKVTNTPTSSLSILFSAYHTPSAPARKITAHSWNNGSEQGGEKDADVRHRQPQEAGRVLAEHDHQPHPQHLIFRIPTASDLPMAMRYRVLQKTYKQMVGVYQSYIHGLGLFCRRDIEAGEMVIEYAGTVIRSVLTDKREKMYDAKGIGCYMFRIDADDVVGATMSGNEARFINHSCEVSTSISLLASKNLQKKIMIFALRRIVPGEELTYDYKFPLEEAKIPCNCGTKRCRKTMN</sequence>
<feature type="non-terminal residue" evidence="11">
    <location>
        <position position="253"/>
    </location>
</feature>
<evidence type="ECO:0000256" key="2">
    <source>
        <dbReference type="ARBA" id="ARBA00022679"/>
    </source>
</evidence>
<feature type="compositionally biased region" description="Basic and acidic residues" evidence="8">
    <location>
        <begin position="58"/>
        <end position="68"/>
    </location>
</feature>
<evidence type="ECO:0000256" key="1">
    <source>
        <dbReference type="ARBA" id="ARBA00022603"/>
    </source>
</evidence>
<evidence type="ECO:0000313" key="12">
    <source>
        <dbReference type="Proteomes" id="UP001174909"/>
    </source>
</evidence>
<keyword evidence="2" id="KW-0808">Transferase</keyword>
<dbReference type="GO" id="GO:0035097">
    <property type="term" value="C:histone methyltransferase complex"/>
    <property type="evidence" value="ECO:0007669"/>
    <property type="project" value="TreeGrafter"/>
</dbReference>